<gene>
    <name evidence="10" type="ORF">HMPREF1705_04850</name>
</gene>
<organism evidence="10 11">
    <name type="scientific">Acetomicrobium hydrogeniformans ATCC BAA-1850</name>
    <dbReference type="NCBI Taxonomy" id="592015"/>
    <lineage>
        <taxon>Bacteria</taxon>
        <taxon>Thermotogati</taxon>
        <taxon>Synergistota</taxon>
        <taxon>Synergistia</taxon>
        <taxon>Synergistales</taxon>
        <taxon>Acetomicrobiaceae</taxon>
        <taxon>Acetomicrobium</taxon>
    </lineage>
</organism>
<comment type="similarity">
    <text evidence="2">Belongs to the outer membrane factor (OMF) (TC 1.B.17) family.</text>
</comment>
<dbReference type="InterPro" id="IPR028351">
    <property type="entry name" value="CyaE"/>
</dbReference>
<evidence type="ECO:0000256" key="9">
    <source>
        <dbReference type="SAM" id="Phobius"/>
    </source>
</evidence>
<feature type="region of interest" description="Disordered" evidence="8">
    <location>
        <begin position="96"/>
        <end position="120"/>
    </location>
</feature>
<keyword evidence="6 9" id="KW-0472">Membrane</keyword>
<dbReference type="GO" id="GO:0015288">
    <property type="term" value="F:porin activity"/>
    <property type="evidence" value="ECO:0007669"/>
    <property type="project" value="TreeGrafter"/>
</dbReference>
<feature type="compositionally biased region" description="Low complexity" evidence="8">
    <location>
        <begin position="102"/>
        <end position="120"/>
    </location>
</feature>
<evidence type="ECO:0000256" key="6">
    <source>
        <dbReference type="ARBA" id="ARBA00023136"/>
    </source>
</evidence>
<keyword evidence="4" id="KW-1134">Transmembrane beta strand</keyword>
<evidence type="ECO:0000256" key="7">
    <source>
        <dbReference type="ARBA" id="ARBA00023237"/>
    </source>
</evidence>
<evidence type="ECO:0000256" key="3">
    <source>
        <dbReference type="ARBA" id="ARBA00022448"/>
    </source>
</evidence>
<dbReference type="Pfam" id="PF02321">
    <property type="entry name" value="OEP"/>
    <property type="match status" value="2"/>
</dbReference>
<dbReference type="InterPro" id="IPR051906">
    <property type="entry name" value="TolC-like"/>
</dbReference>
<keyword evidence="11" id="KW-1185">Reference proteome</keyword>
<dbReference type="GO" id="GO:1990281">
    <property type="term" value="C:efflux pump complex"/>
    <property type="evidence" value="ECO:0007669"/>
    <property type="project" value="TreeGrafter"/>
</dbReference>
<protein>
    <submittedName>
        <fullName evidence="10">Outer membrane efflux protein</fullName>
    </submittedName>
</protein>
<dbReference type="GO" id="GO:0015562">
    <property type="term" value="F:efflux transmembrane transporter activity"/>
    <property type="evidence" value="ECO:0007669"/>
    <property type="project" value="InterPro"/>
</dbReference>
<dbReference type="InterPro" id="IPR003423">
    <property type="entry name" value="OMP_efflux"/>
</dbReference>
<sequence length="449" mass="49751">MHYINIKIKLQKKIERSKTHLKARTILTLASIFIYSAALFGPSPSQAETSMLQEGDLLSLEQCIEIALQAHPDVMGAQKKVEAQESRVGQAMSQNYPELSASTNYSRSSPSGGSTRSNYSSDISLPQVITDFGQRERKIGIERENVTATGFEADNTKRNIAYGVSEAYYGVLAAKRNVSVAEDTVRQFEEHLRQAQGFYEAGTAPRFDVTKAQVDLSNARLELIKARSSLEIAWKTLSNAMGFADTPSYDIADDMDFKAYDITKQEALERAFENRPDLKAQETGEVTAQKSLELAARGDSPTLSAYAAYNFEGRDFPLDEGWNYGLSLSVPVFDGHLVEYRTKEAAANLEEVKLATSSLRNDISLEIEEGYLSLIEYGESVEVSRLMVRQAEENLELALGRYQAGVGSPIEVTDATVALNDARKNYVQALYDYRMAEITLKSAMGENLP</sequence>
<keyword evidence="7" id="KW-0998">Cell outer membrane</keyword>
<name>A0A0T5X846_9BACT</name>
<evidence type="ECO:0000256" key="8">
    <source>
        <dbReference type="SAM" id="MobiDB-lite"/>
    </source>
</evidence>
<proteinExistence type="inferred from homology"/>
<dbReference type="PANTHER" id="PTHR30026">
    <property type="entry name" value="OUTER MEMBRANE PROTEIN TOLC"/>
    <property type="match status" value="1"/>
</dbReference>
<evidence type="ECO:0000256" key="4">
    <source>
        <dbReference type="ARBA" id="ARBA00022452"/>
    </source>
</evidence>
<evidence type="ECO:0000256" key="1">
    <source>
        <dbReference type="ARBA" id="ARBA00004442"/>
    </source>
</evidence>
<dbReference type="SUPFAM" id="SSF56954">
    <property type="entry name" value="Outer membrane efflux proteins (OEP)"/>
    <property type="match status" value="1"/>
</dbReference>
<comment type="caution">
    <text evidence="10">The sequence shown here is derived from an EMBL/GenBank/DDBJ whole genome shotgun (WGS) entry which is preliminary data.</text>
</comment>
<keyword evidence="9" id="KW-1133">Transmembrane helix</keyword>
<keyword evidence="5 9" id="KW-0812">Transmembrane</keyword>
<dbReference type="Gene3D" id="1.20.1600.10">
    <property type="entry name" value="Outer membrane efflux proteins (OEP)"/>
    <property type="match status" value="1"/>
</dbReference>
<dbReference type="Proteomes" id="UP000005273">
    <property type="component" value="Unassembled WGS sequence"/>
</dbReference>
<dbReference type="GO" id="GO:0009279">
    <property type="term" value="C:cell outer membrane"/>
    <property type="evidence" value="ECO:0007669"/>
    <property type="project" value="UniProtKB-SubCell"/>
</dbReference>
<dbReference type="AlphaFoldDB" id="A0A0T5X846"/>
<dbReference type="PIRSF" id="PIRSF001892">
    <property type="entry name" value="CyaE"/>
    <property type="match status" value="1"/>
</dbReference>
<keyword evidence="3" id="KW-0813">Transport</keyword>
<evidence type="ECO:0000313" key="11">
    <source>
        <dbReference type="Proteomes" id="UP000005273"/>
    </source>
</evidence>
<accession>A0A0T5X846</accession>
<dbReference type="STRING" id="592015.HMPREF1705_04850"/>
<dbReference type="PANTHER" id="PTHR30026:SF20">
    <property type="entry name" value="OUTER MEMBRANE PROTEIN TOLC"/>
    <property type="match status" value="1"/>
</dbReference>
<reference evidence="11" key="1">
    <citation type="submission" date="2012-09" db="EMBL/GenBank/DDBJ databases">
        <authorList>
            <person name="Weinstock G."/>
            <person name="Sodergren E."/>
            <person name="Clifton S."/>
            <person name="Fulton L."/>
            <person name="Fulton B."/>
            <person name="Courtney L."/>
            <person name="Fronick C."/>
            <person name="Harrison M."/>
            <person name="Strong C."/>
            <person name="Farmer C."/>
            <person name="Delehaunty K."/>
            <person name="Markovic C."/>
            <person name="Hall O."/>
            <person name="Minx P."/>
            <person name="Tomlinson C."/>
            <person name="Mitreva M."/>
            <person name="Nelson J."/>
            <person name="Hou S."/>
            <person name="Wollam A."/>
            <person name="Pepin K.H."/>
            <person name="Johnson M."/>
            <person name="Bhonagiri V."/>
            <person name="Nash W.E."/>
            <person name="Suruliraj S."/>
            <person name="Warren W."/>
            <person name="Chinwalla A."/>
            <person name="Mardis E.R."/>
            <person name="Wilson R.K."/>
        </authorList>
    </citation>
    <scope>NUCLEOTIDE SEQUENCE [LARGE SCALE GENOMIC DNA]</scope>
    <source>
        <strain evidence="11">OS1</strain>
    </source>
</reference>
<evidence type="ECO:0000256" key="5">
    <source>
        <dbReference type="ARBA" id="ARBA00022692"/>
    </source>
</evidence>
<dbReference type="EMBL" id="ACJX03000004">
    <property type="protein sequence ID" value="KRT34308.1"/>
    <property type="molecule type" value="Genomic_DNA"/>
</dbReference>
<comment type="subcellular location">
    <subcellularLocation>
        <location evidence="1">Cell outer membrane</location>
    </subcellularLocation>
</comment>
<evidence type="ECO:0000256" key="2">
    <source>
        <dbReference type="ARBA" id="ARBA00007613"/>
    </source>
</evidence>
<evidence type="ECO:0000313" key="10">
    <source>
        <dbReference type="EMBL" id="KRT34308.1"/>
    </source>
</evidence>
<dbReference type="eggNOG" id="COG1538">
    <property type="taxonomic scope" value="Bacteria"/>
</dbReference>
<feature type="transmembrane region" description="Helical" evidence="9">
    <location>
        <begin position="21"/>
        <end position="41"/>
    </location>
</feature>